<dbReference type="PANTHER" id="PTHR17271:SF9">
    <property type="entry name" value="MYOSIN PHOSPHATASE RHO-INTERACTING PROTEIN"/>
    <property type="match status" value="1"/>
</dbReference>
<evidence type="ECO:0000256" key="3">
    <source>
        <dbReference type="ARBA" id="ARBA00022553"/>
    </source>
</evidence>
<dbReference type="FunFam" id="2.30.29.30:FF:000133">
    <property type="entry name" value="myosin phosphatase Rho-interacting protein isoform X1"/>
    <property type="match status" value="1"/>
</dbReference>
<dbReference type="InterPro" id="IPR052223">
    <property type="entry name" value="Actin_Cytoskeleton_Reg"/>
</dbReference>
<dbReference type="PROSITE" id="PS50003">
    <property type="entry name" value="PH_DOMAIN"/>
    <property type="match status" value="1"/>
</dbReference>
<keyword evidence="3" id="KW-0597">Phosphoprotein</keyword>
<keyword evidence="9" id="KW-1185">Reference proteome</keyword>
<feature type="domain" description="PH" evidence="7">
    <location>
        <begin position="1"/>
        <end position="83"/>
    </location>
</feature>
<feature type="non-terminal residue" evidence="8">
    <location>
        <position position="1"/>
    </location>
</feature>
<accession>A0AAD5FKU9</accession>
<keyword evidence="2" id="KW-0963">Cytoplasm</keyword>
<gene>
    <name evidence="8" type="ORF">C0J50_21395</name>
</gene>
<dbReference type="GO" id="GO:0051015">
    <property type="term" value="F:actin filament binding"/>
    <property type="evidence" value="ECO:0007669"/>
    <property type="project" value="TreeGrafter"/>
</dbReference>
<evidence type="ECO:0000313" key="8">
    <source>
        <dbReference type="EMBL" id="KAI5619364.1"/>
    </source>
</evidence>
<name>A0AAD5FKU9_SILAS</name>
<proteinExistence type="predicted"/>
<dbReference type="Pfam" id="PF00169">
    <property type="entry name" value="PH"/>
    <property type="match status" value="1"/>
</dbReference>
<dbReference type="PANTHER" id="PTHR17271">
    <property type="entry name" value="PLECKSTRIN HOMOLOGY PH DOMAIN-CONTAINING PROTEIN"/>
    <property type="match status" value="1"/>
</dbReference>
<comment type="subcellular location">
    <subcellularLocation>
        <location evidence="1">Cytoplasm</location>
        <location evidence="1">Cytoskeleton</location>
    </subcellularLocation>
</comment>
<evidence type="ECO:0000313" key="9">
    <source>
        <dbReference type="Proteomes" id="UP001205998"/>
    </source>
</evidence>
<comment type="caution">
    <text evidence="8">The sequence shown here is derived from an EMBL/GenBank/DDBJ whole genome shotgun (WGS) entry which is preliminary data.</text>
</comment>
<keyword evidence="4" id="KW-0175">Coiled coil</keyword>
<evidence type="ECO:0000259" key="7">
    <source>
        <dbReference type="PROSITE" id="PS50003"/>
    </source>
</evidence>
<keyword evidence="6" id="KW-0206">Cytoskeleton</keyword>
<organism evidence="8 9">
    <name type="scientific">Silurus asotus</name>
    <name type="common">Amur catfish</name>
    <name type="synonym">Parasilurus asotus</name>
    <dbReference type="NCBI Taxonomy" id="30991"/>
    <lineage>
        <taxon>Eukaryota</taxon>
        <taxon>Metazoa</taxon>
        <taxon>Chordata</taxon>
        <taxon>Craniata</taxon>
        <taxon>Vertebrata</taxon>
        <taxon>Euteleostomi</taxon>
        <taxon>Actinopterygii</taxon>
        <taxon>Neopterygii</taxon>
        <taxon>Teleostei</taxon>
        <taxon>Ostariophysi</taxon>
        <taxon>Siluriformes</taxon>
        <taxon>Siluridae</taxon>
        <taxon>Silurus</taxon>
    </lineage>
</organism>
<dbReference type="Gene3D" id="2.30.29.30">
    <property type="entry name" value="Pleckstrin-homology domain (PH domain)/Phosphotyrosine-binding domain (PTB)"/>
    <property type="match status" value="1"/>
</dbReference>
<dbReference type="InterPro" id="IPR011993">
    <property type="entry name" value="PH-like_dom_sf"/>
</dbReference>
<evidence type="ECO:0000256" key="5">
    <source>
        <dbReference type="ARBA" id="ARBA00023203"/>
    </source>
</evidence>
<feature type="non-terminal residue" evidence="8">
    <location>
        <position position="83"/>
    </location>
</feature>
<dbReference type="SUPFAM" id="SSF50729">
    <property type="entry name" value="PH domain-like"/>
    <property type="match status" value="1"/>
</dbReference>
<dbReference type="InterPro" id="IPR001849">
    <property type="entry name" value="PH_domain"/>
</dbReference>
<evidence type="ECO:0000256" key="2">
    <source>
        <dbReference type="ARBA" id="ARBA00022490"/>
    </source>
</evidence>
<evidence type="ECO:0000256" key="4">
    <source>
        <dbReference type="ARBA" id="ARBA00023054"/>
    </source>
</evidence>
<dbReference type="GO" id="GO:0015629">
    <property type="term" value="C:actin cytoskeleton"/>
    <property type="evidence" value="ECO:0007669"/>
    <property type="project" value="UniProtKB-ARBA"/>
</dbReference>
<sequence length="83" mass="9797">QWRKHWFVLTNQSLRFYRDAVAEEAADLDGEINLSTCYDITDFPVQRNYGFQIHVRTSIIFTLCAMTSGIRRNWIEAVKKNVQ</sequence>
<keyword evidence="5" id="KW-0009">Actin-binding</keyword>
<protein>
    <submittedName>
        <fullName evidence="8">Myosin phosphatase Rho-interacting protein-like isoform X3</fullName>
    </submittedName>
</protein>
<evidence type="ECO:0000256" key="1">
    <source>
        <dbReference type="ARBA" id="ARBA00004245"/>
    </source>
</evidence>
<dbReference type="EMBL" id="MU551670">
    <property type="protein sequence ID" value="KAI5619364.1"/>
    <property type="molecule type" value="Genomic_DNA"/>
</dbReference>
<dbReference type="Proteomes" id="UP001205998">
    <property type="component" value="Unassembled WGS sequence"/>
</dbReference>
<reference evidence="8" key="1">
    <citation type="submission" date="2018-07" db="EMBL/GenBank/DDBJ databases">
        <title>Comparative genomics of catfishes provides insights into carnivory and benthic adaptation.</title>
        <authorList>
            <person name="Zhang Y."/>
            <person name="Wang D."/>
            <person name="Peng Z."/>
            <person name="Zheng S."/>
            <person name="Shao F."/>
            <person name="Tao W."/>
        </authorList>
    </citation>
    <scope>NUCLEOTIDE SEQUENCE</scope>
    <source>
        <strain evidence="8">Chongqing</strain>
    </source>
</reference>
<evidence type="ECO:0000256" key="6">
    <source>
        <dbReference type="ARBA" id="ARBA00023212"/>
    </source>
</evidence>
<dbReference type="AlphaFoldDB" id="A0AAD5FKU9"/>